<dbReference type="PROSITE" id="PS50109">
    <property type="entry name" value="HIS_KIN"/>
    <property type="match status" value="1"/>
</dbReference>
<dbReference type="InterPro" id="IPR003661">
    <property type="entry name" value="HisK_dim/P_dom"/>
</dbReference>
<dbReference type="EMBL" id="BEXT01000001">
    <property type="protein sequence ID" value="GBC60118.1"/>
    <property type="molecule type" value="Genomic_DNA"/>
</dbReference>
<dbReference type="SMART" id="SM00448">
    <property type="entry name" value="REC"/>
    <property type="match status" value="1"/>
</dbReference>
<evidence type="ECO:0000256" key="5">
    <source>
        <dbReference type="ARBA" id="ARBA00022777"/>
    </source>
</evidence>
<dbReference type="CDD" id="cd00075">
    <property type="entry name" value="HATPase"/>
    <property type="match status" value="1"/>
</dbReference>
<feature type="modified residue" description="4-aspartylphosphate" evidence="6">
    <location>
        <position position="57"/>
    </location>
</feature>
<evidence type="ECO:0000313" key="11">
    <source>
        <dbReference type="Proteomes" id="UP000288096"/>
    </source>
</evidence>
<dbReference type="Pfam" id="PF00072">
    <property type="entry name" value="Response_reg"/>
    <property type="match status" value="1"/>
</dbReference>
<name>A0A401FT29_9BACT</name>
<evidence type="ECO:0000256" key="3">
    <source>
        <dbReference type="ARBA" id="ARBA00022553"/>
    </source>
</evidence>
<dbReference type="InterPro" id="IPR011006">
    <property type="entry name" value="CheY-like_superfamily"/>
</dbReference>
<evidence type="ECO:0000256" key="6">
    <source>
        <dbReference type="PROSITE-ProRule" id="PRU00169"/>
    </source>
</evidence>
<dbReference type="InterPro" id="IPR036890">
    <property type="entry name" value="HATPase_C_sf"/>
</dbReference>
<dbReference type="CDD" id="cd00082">
    <property type="entry name" value="HisKA"/>
    <property type="match status" value="1"/>
</dbReference>
<dbReference type="SUPFAM" id="SSF52172">
    <property type="entry name" value="CheY-like"/>
    <property type="match status" value="1"/>
</dbReference>
<feature type="domain" description="Response regulatory" evidence="9">
    <location>
        <begin position="7"/>
        <end position="122"/>
    </location>
</feature>
<dbReference type="PANTHER" id="PTHR43547:SF2">
    <property type="entry name" value="HYBRID SIGNAL TRANSDUCTION HISTIDINE KINASE C"/>
    <property type="match status" value="1"/>
</dbReference>
<keyword evidence="3 6" id="KW-0597">Phosphoprotein</keyword>
<dbReference type="OrthoDB" id="9770955at2"/>
<dbReference type="FunFam" id="3.30.565.10:FF:000006">
    <property type="entry name" value="Sensor histidine kinase WalK"/>
    <property type="match status" value="1"/>
</dbReference>
<comment type="catalytic activity">
    <reaction evidence="1">
        <text>ATP + protein L-histidine = ADP + protein N-phospho-L-histidine.</text>
        <dbReference type="EC" id="2.7.13.3"/>
    </reaction>
</comment>
<evidence type="ECO:0000256" key="7">
    <source>
        <dbReference type="SAM" id="Coils"/>
    </source>
</evidence>
<evidence type="ECO:0000259" key="8">
    <source>
        <dbReference type="PROSITE" id="PS50109"/>
    </source>
</evidence>
<dbReference type="Gene3D" id="3.40.50.2300">
    <property type="match status" value="1"/>
</dbReference>
<dbReference type="CDD" id="cd00156">
    <property type="entry name" value="REC"/>
    <property type="match status" value="1"/>
</dbReference>
<dbReference type="Gene3D" id="3.30.565.10">
    <property type="entry name" value="Histidine kinase-like ATPase, C-terminal domain"/>
    <property type="match status" value="1"/>
</dbReference>
<reference evidence="11" key="1">
    <citation type="submission" date="2017-11" db="EMBL/GenBank/DDBJ databases">
        <authorList>
            <person name="Watanabe M."/>
            <person name="Kojima H."/>
        </authorList>
    </citation>
    <scope>NUCLEOTIDE SEQUENCE [LARGE SCALE GENOMIC DNA]</scope>
    <source>
        <strain evidence="11">Tokyo 01</strain>
    </source>
</reference>
<dbReference type="InterPro" id="IPR003594">
    <property type="entry name" value="HATPase_dom"/>
</dbReference>
<comment type="caution">
    <text evidence="10">The sequence shown here is derived from an EMBL/GenBank/DDBJ whole genome shotgun (WGS) entry which is preliminary data.</text>
</comment>
<evidence type="ECO:0000259" key="9">
    <source>
        <dbReference type="PROSITE" id="PS50110"/>
    </source>
</evidence>
<evidence type="ECO:0000313" key="10">
    <source>
        <dbReference type="EMBL" id="GBC60118.1"/>
    </source>
</evidence>
<organism evidence="10 11">
    <name type="scientific">Desulfonema ishimotonii</name>
    <dbReference type="NCBI Taxonomy" id="45657"/>
    <lineage>
        <taxon>Bacteria</taxon>
        <taxon>Pseudomonadati</taxon>
        <taxon>Thermodesulfobacteriota</taxon>
        <taxon>Desulfobacteria</taxon>
        <taxon>Desulfobacterales</taxon>
        <taxon>Desulfococcaceae</taxon>
        <taxon>Desulfonema</taxon>
    </lineage>
</organism>
<keyword evidence="7" id="KW-0175">Coiled coil</keyword>
<feature type="coiled-coil region" evidence="7">
    <location>
        <begin position="125"/>
        <end position="159"/>
    </location>
</feature>
<dbReference type="SMART" id="SM00388">
    <property type="entry name" value="HisKA"/>
    <property type="match status" value="1"/>
</dbReference>
<keyword evidence="4" id="KW-0808">Transferase</keyword>
<dbReference type="RefSeq" id="WP_124327569.1">
    <property type="nucleotide sequence ID" value="NZ_BEXT01000001.1"/>
</dbReference>
<proteinExistence type="predicted"/>
<evidence type="ECO:0000256" key="1">
    <source>
        <dbReference type="ARBA" id="ARBA00000085"/>
    </source>
</evidence>
<reference evidence="11" key="2">
    <citation type="submission" date="2019-01" db="EMBL/GenBank/DDBJ databases">
        <title>Genome sequence of Desulfonema ishimotonii strain Tokyo 01.</title>
        <authorList>
            <person name="Fukui M."/>
        </authorList>
    </citation>
    <scope>NUCLEOTIDE SEQUENCE [LARGE SCALE GENOMIC DNA]</scope>
    <source>
        <strain evidence="11">Tokyo 01</strain>
    </source>
</reference>
<dbReference type="Pfam" id="PF02518">
    <property type="entry name" value="HATPase_c"/>
    <property type="match status" value="1"/>
</dbReference>
<dbReference type="SMART" id="SM00387">
    <property type="entry name" value="HATPase_c"/>
    <property type="match status" value="1"/>
</dbReference>
<dbReference type="Gene3D" id="1.10.287.130">
    <property type="match status" value="1"/>
</dbReference>
<dbReference type="GO" id="GO:0000155">
    <property type="term" value="F:phosphorelay sensor kinase activity"/>
    <property type="evidence" value="ECO:0007669"/>
    <property type="project" value="InterPro"/>
</dbReference>
<dbReference type="EC" id="2.7.13.3" evidence="2"/>
<evidence type="ECO:0000256" key="4">
    <source>
        <dbReference type="ARBA" id="ARBA00022679"/>
    </source>
</evidence>
<feature type="domain" description="Histidine kinase" evidence="8">
    <location>
        <begin position="166"/>
        <end position="385"/>
    </location>
</feature>
<evidence type="ECO:0000256" key="2">
    <source>
        <dbReference type="ARBA" id="ARBA00012438"/>
    </source>
</evidence>
<keyword evidence="5" id="KW-0418">Kinase</keyword>
<sequence length="386" mass="42932">MVSNQEKILVVDDDPFVRAMLSEILETEGYHVRTARNGLSALRKYADDPYISLVLSDMNMAEMDGIGLVKALRERDPEIPIIILTVNNRVSIAIEAIHSGASDYILKDENIENSILIRIREVLERSQLRTQNRRLLKNLELKNRELEASNRKLLELNQLKNKFLGIAAHDLRGPIAGIKGIVEMLAEEVPGPPLSETRKEQLMLVSTTTDEIISLIDDLLDVSVIESGQLDICPLKGPIREMLEKHIRLSQVVAAKKHITIHSALADVPAFSFDPCRIGQVFDNLLSNAIKYSPPHSAIHVRLALENARVRVSVTDEGPGIPDTERSMLFREFQKLSAKPTAGEQSVGLGLAISKKIIEIHKGRIEVESRPGEGATFSFEIPTEAI</sequence>
<dbReference type="PRINTS" id="PR00344">
    <property type="entry name" value="BCTRLSENSOR"/>
</dbReference>
<accession>A0A401FT29</accession>
<dbReference type="SUPFAM" id="SSF47384">
    <property type="entry name" value="Homodimeric domain of signal transducing histidine kinase"/>
    <property type="match status" value="1"/>
</dbReference>
<gene>
    <name evidence="10" type="ORF">DENIS_1063</name>
</gene>
<dbReference type="Proteomes" id="UP000288096">
    <property type="component" value="Unassembled WGS sequence"/>
</dbReference>
<dbReference type="Pfam" id="PF00512">
    <property type="entry name" value="HisKA"/>
    <property type="match status" value="1"/>
</dbReference>
<dbReference type="InterPro" id="IPR001789">
    <property type="entry name" value="Sig_transdc_resp-reg_receiver"/>
</dbReference>
<dbReference type="InterPro" id="IPR004358">
    <property type="entry name" value="Sig_transdc_His_kin-like_C"/>
</dbReference>
<dbReference type="PANTHER" id="PTHR43547">
    <property type="entry name" value="TWO-COMPONENT HISTIDINE KINASE"/>
    <property type="match status" value="1"/>
</dbReference>
<protein>
    <recommendedName>
        <fullName evidence="2">histidine kinase</fullName>
        <ecNumber evidence="2">2.7.13.3</ecNumber>
    </recommendedName>
</protein>
<dbReference type="AlphaFoldDB" id="A0A401FT29"/>
<dbReference type="SUPFAM" id="SSF55874">
    <property type="entry name" value="ATPase domain of HSP90 chaperone/DNA topoisomerase II/histidine kinase"/>
    <property type="match status" value="1"/>
</dbReference>
<dbReference type="PROSITE" id="PS50110">
    <property type="entry name" value="RESPONSE_REGULATORY"/>
    <property type="match status" value="1"/>
</dbReference>
<keyword evidence="11" id="KW-1185">Reference proteome</keyword>
<dbReference type="InterPro" id="IPR036097">
    <property type="entry name" value="HisK_dim/P_sf"/>
</dbReference>
<dbReference type="InterPro" id="IPR005467">
    <property type="entry name" value="His_kinase_dom"/>
</dbReference>